<dbReference type="InterPro" id="IPR025202">
    <property type="entry name" value="PLD-like_dom"/>
</dbReference>
<keyword evidence="1" id="KW-0732">Signal</keyword>
<feature type="domain" description="PLD phosphodiesterase" evidence="2">
    <location>
        <begin position="161"/>
        <end position="188"/>
    </location>
</feature>
<feature type="domain" description="PLD phosphodiesterase" evidence="2">
    <location>
        <begin position="403"/>
        <end position="430"/>
    </location>
</feature>
<protein>
    <submittedName>
        <fullName evidence="3">Phospholipase D family protein</fullName>
    </submittedName>
</protein>
<gene>
    <name evidence="3" type="ORF">LPB19_03965</name>
</gene>
<evidence type="ECO:0000259" key="2">
    <source>
        <dbReference type="PROSITE" id="PS50035"/>
    </source>
</evidence>
<dbReference type="PANTHER" id="PTHR21248">
    <property type="entry name" value="CARDIOLIPIN SYNTHASE"/>
    <property type="match status" value="1"/>
</dbReference>
<evidence type="ECO:0000313" key="4">
    <source>
        <dbReference type="Proteomes" id="UP000663555"/>
    </source>
</evidence>
<name>A0ABX7MVM8_9GAMM</name>
<dbReference type="Pfam" id="PF13091">
    <property type="entry name" value="PLDc_2"/>
    <property type="match status" value="2"/>
</dbReference>
<dbReference type="CDD" id="cd09111">
    <property type="entry name" value="PLDc_ymdC_like_1"/>
    <property type="match status" value="1"/>
</dbReference>
<evidence type="ECO:0000313" key="3">
    <source>
        <dbReference type="EMBL" id="QSP96450.1"/>
    </source>
</evidence>
<dbReference type="EMBL" id="CP071247">
    <property type="protein sequence ID" value="QSP96450.1"/>
    <property type="molecule type" value="Genomic_DNA"/>
</dbReference>
<proteinExistence type="predicted"/>
<dbReference type="CDD" id="cd09113">
    <property type="entry name" value="PLDc_ymdC_like_2"/>
    <property type="match status" value="1"/>
</dbReference>
<reference evidence="3 4" key="1">
    <citation type="submission" date="2021-03" db="EMBL/GenBank/DDBJ databases">
        <title>Genome sequencing of Marinobacter sp. LPB0319.</title>
        <authorList>
            <person name="Kim J."/>
        </authorList>
    </citation>
    <scope>NUCLEOTIDE SEQUENCE [LARGE SCALE GENOMIC DNA]</scope>
    <source>
        <strain evidence="3 4">LPB0319</strain>
    </source>
</reference>
<dbReference type="Proteomes" id="UP000663555">
    <property type="component" value="Chromosome"/>
</dbReference>
<organism evidence="3 4">
    <name type="scientific">Marinobacter salinisoli</name>
    <dbReference type="NCBI Taxonomy" id="2769486"/>
    <lineage>
        <taxon>Bacteria</taxon>
        <taxon>Pseudomonadati</taxon>
        <taxon>Pseudomonadota</taxon>
        <taxon>Gammaproteobacteria</taxon>
        <taxon>Pseudomonadales</taxon>
        <taxon>Marinobacteraceae</taxon>
        <taxon>Marinobacter</taxon>
    </lineage>
</organism>
<accession>A0ABX7MVM8</accession>
<dbReference type="Gene3D" id="3.30.870.10">
    <property type="entry name" value="Endonuclease Chain A"/>
    <property type="match status" value="2"/>
</dbReference>
<dbReference type="SUPFAM" id="SSF56024">
    <property type="entry name" value="Phospholipase D/nuclease"/>
    <property type="match status" value="2"/>
</dbReference>
<dbReference type="PANTHER" id="PTHR21248:SF12">
    <property type="entry name" value="CARDIOLIPIN SYNTHASE C"/>
    <property type="match status" value="1"/>
</dbReference>
<dbReference type="SMART" id="SM00155">
    <property type="entry name" value="PLDc"/>
    <property type="match status" value="2"/>
</dbReference>
<dbReference type="InterPro" id="IPR001736">
    <property type="entry name" value="PLipase_D/transphosphatidylase"/>
</dbReference>
<feature type="chain" id="PRO_5045855651" evidence="1">
    <location>
        <begin position="20"/>
        <end position="512"/>
    </location>
</feature>
<feature type="signal peptide" evidence="1">
    <location>
        <begin position="1"/>
        <end position="19"/>
    </location>
</feature>
<dbReference type="PROSITE" id="PS50035">
    <property type="entry name" value="PLD"/>
    <property type="match status" value="2"/>
</dbReference>
<keyword evidence="4" id="KW-1185">Reference proteome</keyword>
<dbReference type="RefSeq" id="WP_206645677.1">
    <property type="nucleotide sequence ID" value="NZ_CP071247.1"/>
</dbReference>
<evidence type="ECO:0000256" key="1">
    <source>
        <dbReference type="SAM" id="SignalP"/>
    </source>
</evidence>
<sequence length="512" mass="56896">MPVLALLMAIIALSGCALPAMKERPGSSALSFQYTSDTRLGGAIEPALKENEGLSGILPLSDPHDAFAARVLLAEGADASLDVQYYIWQNDITGTMLLYSLYRAAERGVRVRLLLDDNGVGDLDDALASMDAHPNIEVRLFNPFVTRNPKWINYLFAFPRLNHRMHNKSFTADNQAAIIGGRNIADEYFGVGEGALFTDLDVLAVGPIVDRLSSDFDIYWASESSYPASLILPEPEEGQLWEVMANARALEASDEAVEYVKAVEGSDFLQNLLTGDQDFTWAPVTMVSDDPSKTLQKADKEDLLSEQLKVALGQPTERVTLVSPYFVPGKRGVEVFRNLEERGVQVRILTNSLQANDVAMVHAGYAKYRKPLLKAGVELYEMRPQGDRESVERRLTQGLSGSSSSSLHAKTFAVDGETLFVGSFNFDPRSTNLNTELGFLIESEQLAARLDTYFEERVPMLAYQVVLDEDSDLEWIERNGDQETRHDHDPGSGVFKRMMVKFFSWMPIESML</sequence>